<dbReference type="Pfam" id="PF26215">
    <property type="entry name" value="HTH_animal"/>
    <property type="match status" value="1"/>
</dbReference>
<feature type="domain" description="Helix-turn-helix" evidence="1">
    <location>
        <begin position="76"/>
        <end position="125"/>
    </location>
</feature>
<sequence>MLKNSIHSRFIIDEAESERFLGLLNNQDTNIKYTIEKESDSHTINFLDLSITNNKSGTYVFNIYRKDAITNVQTKPHSCHDSKIIYGVFKGFIQRAFALCSKEHINHEIKFLTEMFIENDYNKKIQNISYISLQNIVKKIKNNK</sequence>
<reference evidence="3" key="1">
    <citation type="submission" date="2025-08" db="UniProtKB">
        <authorList>
            <consortium name="RefSeq"/>
        </authorList>
    </citation>
    <scope>IDENTIFICATION</scope>
</reference>
<gene>
    <name evidence="3" type="primary">LOC136089535</name>
</gene>
<dbReference type="PANTHER" id="PTHR21301">
    <property type="entry name" value="REVERSE TRANSCRIPTASE"/>
    <property type="match status" value="1"/>
</dbReference>
<evidence type="ECO:0000259" key="1">
    <source>
        <dbReference type="Pfam" id="PF26215"/>
    </source>
</evidence>
<accession>A0ABM4DBC3</accession>
<dbReference type="Proteomes" id="UP001652625">
    <property type="component" value="Chromosome 13"/>
</dbReference>
<protein>
    <submittedName>
        <fullName evidence="3">Uncharacterized protein LOC136089535</fullName>
    </submittedName>
</protein>
<dbReference type="PANTHER" id="PTHR21301:SF10">
    <property type="entry name" value="REVERSE TRANSCRIPTASE DOMAIN-CONTAINING PROTEIN"/>
    <property type="match status" value="1"/>
</dbReference>
<name>A0ABM4DBC3_HYDVU</name>
<evidence type="ECO:0000313" key="2">
    <source>
        <dbReference type="Proteomes" id="UP001652625"/>
    </source>
</evidence>
<dbReference type="InterPro" id="IPR058912">
    <property type="entry name" value="HTH_animal"/>
</dbReference>
<dbReference type="RefSeq" id="XP_065671659.1">
    <property type="nucleotide sequence ID" value="XM_065815587.1"/>
</dbReference>
<dbReference type="GeneID" id="136089535"/>
<organism evidence="2 3">
    <name type="scientific">Hydra vulgaris</name>
    <name type="common">Hydra</name>
    <name type="synonym">Hydra attenuata</name>
    <dbReference type="NCBI Taxonomy" id="6087"/>
    <lineage>
        <taxon>Eukaryota</taxon>
        <taxon>Metazoa</taxon>
        <taxon>Cnidaria</taxon>
        <taxon>Hydrozoa</taxon>
        <taxon>Hydroidolina</taxon>
        <taxon>Anthoathecata</taxon>
        <taxon>Aplanulata</taxon>
        <taxon>Hydridae</taxon>
        <taxon>Hydra</taxon>
    </lineage>
</organism>
<proteinExistence type="predicted"/>
<keyword evidence="2" id="KW-1185">Reference proteome</keyword>
<evidence type="ECO:0000313" key="3">
    <source>
        <dbReference type="RefSeq" id="XP_065671659.1"/>
    </source>
</evidence>